<evidence type="ECO:0000313" key="2">
    <source>
        <dbReference type="EMBL" id="MDQ0686774.1"/>
    </source>
</evidence>
<proteinExistence type="predicted"/>
<keyword evidence="3" id="KW-1185">Reference proteome</keyword>
<sequence>MHTTAELIGAVGALAGLGVLTFLSLWSISRR</sequence>
<name>A0ABU0Q842_STRAH</name>
<evidence type="ECO:0000313" key="3">
    <source>
        <dbReference type="Proteomes" id="UP001243364"/>
    </source>
</evidence>
<gene>
    <name evidence="2" type="ORF">QFZ56_005737</name>
</gene>
<evidence type="ECO:0000256" key="1">
    <source>
        <dbReference type="SAM" id="Phobius"/>
    </source>
</evidence>
<dbReference type="Proteomes" id="UP001243364">
    <property type="component" value="Unassembled WGS sequence"/>
</dbReference>
<feature type="transmembrane region" description="Helical" evidence="1">
    <location>
        <begin position="7"/>
        <end position="28"/>
    </location>
</feature>
<reference evidence="2 3" key="1">
    <citation type="submission" date="2023-07" db="EMBL/GenBank/DDBJ databases">
        <title>Comparative genomics of wheat-associated soil bacteria to identify genetic determinants of phenazine resistance.</title>
        <authorList>
            <person name="Mouncey N."/>
        </authorList>
    </citation>
    <scope>NUCLEOTIDE SEQUENCE [LARGE SCALE GENOMIC DNA]</scope>
    <source>
        <strain evidence="2 3">W4I19-2</strain>
    </source>
</reference>
<protein>
    <submittedName>
        <fullName evidence="2">Uncharacterized protein</fullName>
    </submittedName>
</protein>
<organism evidence="2 3">
    <name type="scientific">Streptomyces achromogenes</name>
    <dbReference type="NCBI Taxonomy" id="67255"/>
    <lineage>
        <taxon>Bacteria</taxon>
        <taxon>Bacillati</taxon>
        <taxon>Actinomycetota</taxon>
        <taxon>Actinomycetes</taxon>
        <taxon>Kitasatosporales</taxon>
        <taxon>Streptomycetaceae</taxon>
        <taxon>Streptomyces</taxon>
    </lineage>
</organism>
<keyword evidence="1" id="KW-0812">Transmembrane</keyword>
<keyword evidence="1" id="KW-1133">Transmembrane helix</keyword>
<comment type="caution">
    <text evidence="2">The sequence shown here is derived from an EMBL/GenBank/DDBJ whole genome shotgun (WGS) entry which is preliminary data.</text>
</comment>
<dbReference type="EMBL" id="JAUSYA010000001">
    <property type="protein sequence ID" value="MDQ0686774.1"/>
    <property type="molecule type" value="Genomic_DNA"/>
</dbReference>
<accession>A0ABU0Q842</accession>
<keyword evidence="1" id="KW-0472">Membrane</keyword>